<dbReference type="KEGG" id="cai:Caci_5964"/>
<accession>C7QF64</accession>
<reference evidence="2 3" key="1">
    <citation type="journal article" date="2009" name="Stand. Genomic Sci.">
        <title>Complete genome sequence of Catenulispora acidiphila type strain (ID 139908).</title>
        <authorList>
            <person name="Copeland A."/>
            <person name="Lapidus A."/>
            <person name="Glavina Del Rio T."/>
            <person name="Nolan M."/>
            <person name="Lucas S."/>
            <person name="Chen F."/>
            <person name="Tice H."/>
            <person name="Cheng J.F."/>
            <person name="Bruce D."/>
            <person name="Goodwin L."/>
            <person name="Pitluck S."/>
            <person name="Mikhailova N."/>
            <person name="Pati A."/>
            <person name="Ivanova N."/>
            <person name="Mavromatis K."/>
            <person name="Chen A."/>
            <person name="Palaniappan K."/>
            <person name="Chain P."/>
            <person name="Land M."/>
            <person name="Hauser L."/>
            <person name="Chang Y.J."/>
            <person name="Jeffries C.D."/>
            <person name="Chertkov O."/>
            <person name="Brettin T."/>
            <person name="Detter J.C."/>
            <person name="Han C."/>
            <person name="Ali Z."/>
            <person name="Tindall B.J."/>
            <person name="Goker M."/>
            <person name="Bristow J."/>
            <person name="Eisen J.A."/>
            <person name="Markowitz V."/>
            <person name="Hugenholtz P."/>
            <person name="Kyrpides N.C."/>
            <person name="Klenk H.P."/>
        </authorList>
    </citation>
    <scope>NUCLEOTIDE SEQUENCE [LARGE SCALE GENOMIC DNA]</scope>
    <source>
        <strain evidence="3">DSM 44928 / JCM 14897 / NBRC 102108 / NRRL B-24433 / ID139908</strain>
    </source>
</reference>
<protein>
    <recommendedName>
        <fullName evidence="4">SMI1/KNR4 family protein</fullName>
    </recommendedName>
</protein>
<name>C7QF64_CATAD</name>
<feature type="region of interest" description="Disordered" evidence="1">
    <location>
        <begin position="21"/>
        <end position="58"/>
    </location>
</feature>
<dbReference type="OrthoDB" id="286413at2"/>
<feature type="compositionally biased region" description="Acidic residues" evidence="1">
    <location>
        <begin position="27"/>
        <end position="55"/>
    </location>
</feature>
<evidence type="ECO:0000313" key="2">
    <source>
        <dbReference type="EMBL" id="ACU74822.1"/>
    </source>
</evidence>
<dbReference type="Proteomes" id="UP000000851">
    <property type="component" value="Chromosome"/>
</dbReference>
<dbReference type="EMBL" id="CP001700">
    <property type="protein sequence ID" value="ACU74822.1"/>
    <property type="molecule type" value="Genomic_DNA"/>
</dbReference>
<sequence length="206" mass="22541">MTIEDDDDLALPAALAAIAAIGFPQEAGEDEPREDDADNNDTDNNDDDTDDDEGETLAHPPVDFELFEEFLDTDDTDDWFQGWTANPDADAGQFRVFGQTADGGYAAFWLVREDAPLAEQPIVFLGADGETGVVACDLPSFLWLIADGSGPYEAVEHPTRRSTPHPEFTAIAEKHAGTERMTARQVVAAARDEFPDFEDTMVELSR</sequence>
<keyword evidence="3" id="KW-1185">Reference proteome</keyword>
<dbReference type="InParanoid" id="C7QF64"/>
<dbReference type="HOGENOM" id="CLU_107608_0_0_11"/>
<evidence type="ECO:0000313" key="3">
    <source>
        <dbReference type="Proteomes" id="UP000000851"/>
    </source>
</evidence>
<evidence type="ECO:0008006" key="4">
    <source>
        <dbReference type="Google" id="ProtNLM"/>
    </source>
</evidence>
<dbReference type="eggNOG" id="ENOG5032NYW">
    <property type="taxonomic scope" value="Bacteria"/>
</dbReference>
<organism evidence="2 3">
    <name type="scientific">Catenulispora acidiphila (strain DSM 44928 / JCM 14897 / NBRC 102108 / NRRL B-24433 / ID139908)</name>
    <dbReference type="NCBI Taxonomy" id="479433"/>
    <lineage>
        <taxon>Bacteria</taxon>
        <taxon>Bacillati</taxon>
        <taxon>Actinomycetota</taxon>
        <taxon>Actinomycetes</taxon>
        <taxon>Catenulisporales</taxon>
        <taxon>Catenulisporaceae</taxon>
        <taxon>Catenulispora</taxon>
    </lineage>
</organism>
<gene>
    <name evidence="2" type="ordered locus">Caci_5964</name>
</gene>
<evidence type="ECO:0000256" key="1">
    <source>
        <dbReference type="SAM" id="MobiDB-lite"/>
    </source>
</evidence>
<dbReference type="RefSeq" id="WP_015794551.1">
    <property type="nucleotide sequence ID" value="NC_013131.1"/>
</dbReference>
<proteinExistence type="predicted"/>
<dbReference type="AlphaFoldDB" id="C7QF64"/>